<dbReference type="AlphaFoldDB" id="A0A0P8W597"/>
<feature type="transmembrane region" description="Helical" evidence="1">
    <location>
        <begin position="6"/>
        <end position="24"/>
    </location>
</feature>
<dbReference type="Proteomes" id="UP000050326">
    <property type="component" value="Unassembled WGS sequence"/>
</dbReference>
<feature type="transmembrane region" description="Helical" evidence="1">
    <location>
        <begin position="127"/>
        <end position="147"/>
    </location>
</feature>
<keyword evidence="1" id="KW-0812">Transmembrane</keyword>
<dbReference type="NCBIfam" id="NF041644">
    <property type="entry name" value="CBO0543_fam"/>
    <property type="match status" value="1"/>
</dbReference>
<keyword evidence="1" id="KW-0472">Membrane</keyword>
<dbReference type="EMBL" id="LKET01000051">
    <property type="protein sequence ID" value="KPU42770.1"/>
    <property type="molecule type" value="Genomic_DNA"/>
</dbReference>
<dbReference type="STRING" id="36849.OXPF_35320"/>
<name>A0A0P8W597_9CLOT</name>
<organism evidence="2 3">
    <name type="scientific">Oxobacter pfennigii</name>
    <dbReference type="NCBI Taxonomy" id="36849"/>
    <lineage>
        <taxon>Bacteria</taxon>
        <taxon>Bacillati</taxon>
        <taxon>Bacillota</taxon>
        <taxon>Clostridia</taxon>
        <taxon>Eubacteriales</taxon>
        <taxon>Clostridiaceae</taxon>
        <taxon>Oxobacter</taxon>
    </lineage>
</organism>
<proteinExistence type="predicted"/>
<keyword evidence="1" id="KW-1133">Transmembrane helix</keyword>
<protein>
    <submittedName>
        <fullName evidence="2">Uncharacterized protein</fullName>
    </submittedName>
</protein>
<evidence type="ECO:0000256" key="1">
    <source>
        <dbReference type="SAM" id="Phobius"/>
    </source>
</evidence>
<feature type="transmembrane region" description="Helical" evidence="1">
    <location>
        <begin position="70"/>
        <end position="86"/>
    </location>
</feature>
<feature type="transmembrane region" description="Helical" evidence="1">
    <location>
        <begin position="98"/>
        <end position="115"/>
    </location>
</feature>
<gene>
    <name evidence="2" type="ORF">OXPF_35320</name>
</gene>
<feature type="transmembrane region" description="Helical" evidence="1">
    <location>
        <begin position="31"/>
        <end position="50"/>
    </location>
</feature>
<evidence type="ECO:0000313" key="2">
    <source>
        <dbReference type="EMBL" id="KPU42770.1"/>
    </source>
</evidence>
<comment type="caution">
    <text evidence="2">The sequence shown here is derived from an EMBL/GenBank/DDBJ whole genome shotgun (WGS) entry which is preliminary data.</text>
</comment>
<sequence length="153" mass="18772">MGKESIILASSWIIASLMLLFFVPENRIRHAWLIFLFKQLMTWILGLLVVEYDLIEYPVEIFKYANKTSFTFEYFVYPVICVVFNLHYPGKKTLLKQFIYYLYYCTAITVIEIFIEKYTNLIKYIHWSWYLTWITLYITFFASRKFYVWFFKL</sequence>
<evidence type="ECO:0000313" key="3">
    <source>
        <dbReference type="Proteomes" id="UP000050326"/>
    </source>
</evidence>
<reference evidence="2 3" key="1">
    <citation type="submission" date="2015-09" db="EMBL/GenBank/DDBJ databases">
        <title>Genome sequence of Oxobacter pfennigii DSM 3222.</title>
        <authorList>
            <person name="Poehlein A."/>
            <person name="Bengelsdorf F.R."/>
            <person name="Schiel-Bengelsdorf B."/>
            <person name="Duerre P."/>
            <person name="Daniel R."/>
        </authorList>
    </citation>
    <scope>NUCLEOTIDE SEQUENCE [LARGE SCALE GENOMIC DNA]</scope>
    <source>
        <strain evidence="2 3">DSM 3222</strain>
    </source>
</reference>
<dbReference type="InterPro" id="IPR048147">
    <property type="entry name" value="CBO0543-like"/>
</dbReference>
<keyword evidence="3" id="KW-1185">Reference proteome</keyword>
<accession>A0A0P8W597</accession>